<evidence type="ECO:0000259" key="6">
    <source>
        <dbReference type="Pfam" id="PF00593"/>
    </source>
</evidence>
<keyword evidence="8" id="KW-1185">Reference proteome</keyword>
<organism evidence="7 8">
    <name type="scientific">Nguyenibacter vanlangensis</name>
    <dbReference type="NCBI Taxonomy" id="1216886"/>
    <lineage>
        <taxon>Bacteria</taxon>
        <taxon>Pseudomonadati</taxon>
        <taxon>Pseudomonadota</taxon>
        <taxon>Alphaproteobacteria</taxon>
        <taxon>Acetobacterales</taxon>
        <taxon>Acetobacteraceae</taxon>
        <taxon>Nguyenibacter</taxon>
    </lineage>
</organism>
<evidence type="ECO:0000313" key="7">
    <source>
        <dbReference type="EMBL" id="XAE40942.1"/>
    </source>
</evidence>
<evidence type="ECO:0000256" key="4">
    <source>
        <dbReference type="SAM" id="MobiDB-lite"/>
    </source>
</evidence>
<dbReference type="InterPro" id="IPR036942">
    <property type="entry name" value="Beta-barrel_TonB_sf"/>
</dbReference>
<reference evidence="7 8" key="1">
    <citation type="submission" date="2024-04" db="EMBL/GenBank/DDBJ databases">
        <title>Complete genome sequence of Nguyenibacter vanlangesis HBCM-1154, a strain capable of nitrogen fixation, IAA production, and phosphorus solubilization isolated from sugarcane soil.</title>
        <authorList>
            <person name="MY HANH P."/>
        </authorList>
    </citation>
    <scope>NUCLEOTIDE SEQUENCE [LARGE SCALE GENOMIC DNA]</scope>
    <source>
        <strain evidence="7 8">HBCM 1154</strain>
    </source>
</reference>
<dbReference type="EMBL" id="CP152276">
    <property type="protein sequence ID" value="XAE40942.1"/>
    <property type="molecule type" value="Genomic_DNA"/>
</dbReference>
<evidence type="ECO:0000256" key="1">
    <source>
        <dbReference type="ARBA" id="ARBA00004442"/>
    </source>
</evidence>
<dbReference type="Pfam" id="PF00593">
    <property type="entry name" value="TonB_dep_Rec_b-barrel"/>
    <property type="match status" value="1"/>
</dbReference>
<dbReference type="SUPFAM" id="SSF56935">
    <property type="entry name" value="Porins"/>
    <property type="match status" value="1"/>
</dbReference>
<dbReference type="Gene3D" id="2.40.170.20">
    <property type="entry name" value="TonB-dependent receptor, beta-barrel domain"/>
    <property type="match status" value="1"/>
</dbReference>
<keyword evidence="7" id="KW-0675">Receptor</keyword>
<feature type="region of interest" description="Disordered" evidence="4">
    <location>
        <begin position="24"/>
        <end position="63"/>
    </location>
</feature>
<evidence type="ECO:0000313" key="8">
    <source>
        <dbReference type="Proteomes" id="UP001449795"/>
    </source>
</evidence>
<keyword evidence="2" id="KW-0472">Membrane</keyword>
<feature type="signal peptide" evidence="5">
    <location>
        <begin position="1"/>
        <end position="22"/>
    </location>
</feature>
<dbReference type="Proteomes" id="UP001449795">
    <property type="component" value="Chromosome"/>
</dbReference>
<dbReference type="InterPro" id="IPR000531">
    <property type="entry name" value="Beta-barrel_TonB"/>
</dbReference>
<evidence type="ECO:0000256" key="2">
    <source>
        <dbReference type="ARBA" id="ARBA00023136"/>
    </source>
</evidence>
<keyword evidence="3" id="KW-0998">Cell outer membrane</keyword>
<dbReference type="RefSeq" id="WP_342626968.1">
    <property type="nucleotide sequence ID" value="NZ_CP152276.1"/>
</dbReference>
<feature type="domain" description="TonB-dependent receptor-like beta-barrel" evidence="6">
    <location>
        <begin position="304"/>
        <end position="751"/>
    </location>
</feature>
<evidence type="ECO:0000256" key="5">
    <source>
        <dbReference type="SAM" id="SignalP"/>
    </source>
</evidence>
<sequence>MRKDQLLATTIAATLVTTAAMAPAGPARGASQPPPGSAAPAAPAVKKVPSGNPAGTGTGARVAPSVEEVDVRGAIYRHTGGGLMSRETAPKAISAVTQAYIGRQSPSATALTLVSMMPGVNFAAADPMSATDQADMSSRGVDQPEIGYIFESVPLNFSLTGNPNTTAWADSENMARISFAQGASEIQDPTFSEVGGLLRAGMRDPADNFGGAFDASYGSFDMHREFVRLDSGYIGHSGVKAYISFSDMMVRNWRGLGPNHRRHVDFKAVKDWSADSHTSLAVTYNDLLKSAYTQPTMAQWLKQGVNYNYPGTYTPGQTTYYKNFINVWQAIVVSMPSDLRLTRHLRLNVTPYMSWARGYAPAGTLLNVAGNYYGRSFYPENLGFAPTNAAHTQFNAISTNVIQDTYAGFNTFLTAHYGRSETLFGYWYNFDNGHMDYFYQGVGANGIAPDPTGEKAITFANGVRLSNQLGNITTQTNALYVSEKIGLIPDHLDLYAGFKEVMMSRDAQNQIPGTAYVHANSAHPLPRVSLNWRLNDTHQFFIDATTNFRVSPGNNLFTSYNINNGHIAHQGAAGPDEYAIGEEVGYRYNGPVLASVTFFNTNITNRQIVTIINANQISGTVSGGGQTNRGVDGEVATRPFHHVTAYVSGEYLHATEDNNIRAIATSGLVDYLPSAGKIAVRSPKWQAALGLAYDDGMFFGDMNLKHIASQYSTFMDDEKMPAYTNVNMSVGVRGSDWGWLKRPEFRLNFINVGDAHYLSGVASPVATARGARGIYGGKIAAGSASYYVGPGFAMLGTISTSF</sequence>
<feature type="chain" id="PRO_5045938871" evidence="5">
    <location>
        <begin position="23"/>
        <end position="802"/>
    </location>
</feature>
<accession>A0ABZ3CZJ7</accession>
<keyword evidence="5" id="KW-0732">Signal</keyword>
<gene>
    <name evidence="7" type="ORF">AAC691_11375</name>
</gene>
<proteinExistence type="predicted"/>
<comment type="subcellular location">
    <subcellularLocation>
        <location evidence="1">Cell outer membrane</location>
    </subcellularLocation>
</comment>
<evidence type="ECO:0000256" key="3">
    <source>
        <dbReference type="ARBA" id="ARBA00023237"/>
    </source>
</evidence>
<protein>
    <submittedName>
        <fullName evidence="7">TonB-dependent receptor</fullName>
    </submittedName>
</protein>
<name>A0ABZ3CZJ7_9PROT</name>